<keyword evidence="7" id="KW-0449">Lipoprotein</keyword>
<dbReference type="HOGENOM" id="CLU_441993_0_0_14"/>
<reference evidence="13" key="1">
    <citation type="journal article" date="2014" name="Genome Announc.">
        <title>Complete Genome Sequence of Mycoplasma canadense Strain HAZ 360_1 from Bovine Mastitic Milk in Japan.</title>
        <authorList>
            <person name="Hata E."/>
        </authorList>
    </citation>
    <scope>NUCLEOTIDE SEQUENCE [LARGE SCALE GENOMIC DNA]</scope>
    <source>
        <strain evidence="13">HAZ360_1</strain>
    </source>
</reference>
<dbReference type="GO" id="GO:0006508">
    <property type="term" value="P:proteolysis"/>
    <property type="evidence" value="ECO:0007669"/>
    <property type="project" value="InterPro"/>
</dbReference>
<feature type="domain" description="Peptidase M28" evidence="11">
    <location>
        <begin position="263"/>
        <end position="467"/>
    </location>
</feature>
<dbReference type="KEGG" id="mcan:MCAN360_0328"/>
<feature type="region of interest" description="Disordered" evidence="9">
    <location>
        <begin position="575"/>
        <end position="604"/>
    </location>
</feature>
<gene>
    <name evidence="12" type="primary">iap</name>
    <name evidence="12" type="ORF">MCAN360_0328</name>
</gene>
<dbReference type="GO" id="GO:0008235">
    <property type="term" value="F:metalloexopeptidase activity"/>
    <property type="evidence" value="ECO:0007669"/>
    <property type="project" value="InterPro"/>
</dbReference>
<comment type="subcellular location">
    <subcellularLocation>
        <location evidence="1">Cell membrane</location>
        <topology evidence="1">Lipid-anchor</topology>
    </subcellularLocation>
</comment>
<dbReference type="InterPro" id="IPR045175">
    <property type="entry name" value="M28_fam"/>
</dbReference>
<keyword evidence="13" id="KW-1185">Reference proteome</keyword>
<protein>
    <recommendedName>
        <fullName evidence="11">Peptidase M28 domain-containing protein</fullName>
    </recommendedName>
</protein>
<dbReference type="NCBIfam" id="NF033817">
    <property type="entry name" value="Mplas_variab_LP"/>
    <property type="match status" value="1"/>
</dbReference>
<dbReference type="Proteomes" id="UP000031641">
    <property type="component" value="Chromosome"/>
</dbReference>
<feature type="coiled-coil region" evidence="8">
    <location>
        <begin position="33"/>
        <end position="92"/>
    </location>
</feature>
<feature type="signal peptide" evidence="10">
    <location>
        <begin position="1"/>
        <end position="27"/>
    </location>
</feature>
<dbReference type="OrthoDB" id="9762302at2"/>
<evidence type="ECO:0000256" key="6">
    <source>
        <dbReference type="ARBA" id="ARBA00023139"/>
    </source>
</evidence>
<dbReference type="InterPro" id="IPR049890">
    <property type="entry name" value="VlpA-F-like_signal"/>
</dbReference>
<organism evidence="12 13">
    <name type="scientific">Metamycoplasma canadense</name>
    <dbReference type="NCBI Taxonomy" id="29554"/>
    <lineage>
        <taxon>Bacteria</taxon>
        <taxon>Bacillati</taxon>
        <taxon>Mycoplasmatota</taxon>
        <taxon>Mycoplasmoidales</taxon>
        <taxon>Metamycoplasmataceae</taxon>
        <taxon>Metamycoplasma</taxon>
    </lineage>
</organism>
<evidence type="ECO:0000259" key="11">
    <source>
        <dbReference type="Pfam" id="PF04389"/>
    </source>
</evidence>
<dbReference type="InterPro" id="IPR007484">
    <property type="entry name" value="Peptidase_M28"/>
</dbReference>
<keyword evidence="3 10" id="KW-0732">Signal</keyword>
<keyword evidence="5" id="KW-0472">Membrane</keyword>
<evidence type="ECO:0000256" key="4">
    <source>
        <dbReference type="ARBA" id="ARBA00022737"/>
    </source>
</evidence>
<dbReference type="RefSeq" id="WP_052461469.1">
    <property type="nucleotide sequence ID" value="NZ_AP014631.1"/>
</dbReference>
<keyword evidence="8" id="KW-0175">Coiled coil</keyword>
<dbReference type="PANTHER" id="PTHR12147:SF26">
    <property type="entry name" value="PEPTIDASE M28 DOMAIN-CONTAINING PROTEIN"/>
    <property type="match status" value="1"/>
</dbReference>
<evidence type="ECO:0000313" key="12">
    <source>
        <dbReference type="EMBL" id="BAP39524.1"/>
    </source>
</evidence>
<evidence type="ECO:0000256" key="9">
    <source>
        <dbReference type="SAM" id="MobiDB-lite"/>
    </source>
</evidence>
<dbReference type="SUPFAM" id="SSF53187">
    <property type="entry name" value="Zn-dependent exopeptidases"/>
    <property type="match status" value="1"/>
</dbReference>
<evidence type="ECO:0000256" key="7">
    <source>
        <dbReference type="ARBA" id="ARBA00023288"/>
    </source>
</evidence>
<keyword evidence="6" id="KW-0564">Palmitate</keyword>
<dbReference type="EMBL" id="AP014631">
    <property type="protein sequence ID" value="BAP39524.1"/>
    <property type="molecule type" value="Genomic_DNA"/>
</dbReference>
<sequence>MKKLNKFLLSFGSVASLVALPTILASCADEKEKSKVDEELQKIKQEYEQKLSELQNLKTTLEEKIKKSDETNIELSEQIKKTNEKIEDLQIMFALNKLNKSEKVMYKLFSDLLNTAHGRKAGNLDNFKEELLDAATKEIKLENGKRLTTEIVEKNLLYKFGDDTNKPKENISNYGSYYAYEYLRKQIKDMGYASLDPKSITYPEYDTNKDIKNNSKNKTILYDKQKDEETIKLMNQNIKKDGFFTQGFLYNLKDKSQNNVGNNIVVTINPTGEAKDKNPKDFYIVSHYDSTNNVGPKGVSWGATDNATGVSVNLRLLKHFADVKNRENLAVRLHLIFVDAEELGKLGSYAFVNQFLTGENNELLKNSLGMINMDTVAGGDYMYIHSPNTNPDIEEVPEGSNLSKKLRDLVNNISKERSTKLNDSEQELQIHPKYSETYKNGETGDWSDHAPFYQIAKLPVAYVESTNFSILSKFKVYDGYAQTINPKAWVLKDGTTIPSLKKRVLDDKKTVVYDWPDGLKKEDFAILGDIWHSDLDTLEWVNKNIGSKIYKQLDTVFETLKELLTNNLGKVENGKISYPELNEQPTTEESEEEISSSSEEDAVQ</sequence>
<name>A0A077LBL9_9BACT</name>
<dbReference type="AlphaFoldDB" id="A0A077LBL9"/>
<evidence type="ECO:0000313" key="13">
    <source>
        <dbReference type="Proteomes" id="UP000031641"/>
    </source>
</evidence>
<dbReference type="Gene3D" id="3.40.630.10">
    <property type="entry name" value="Zn peptidases"/>
    <property type="match status" value="1"/>
</dbReference>
<evidence type="ECO:0000256" key="8">
    <source>
        <dbReference type="SAM" id="Coils"/>
    </source>
</evidence>
<keyword evidence="2" id="KW-1003">Cell membrane</keyword>
<dbReference type="STRING" id="29554.MCAN360_0328"/>
<evidence type="ECO:0000256" key="2">
    <source>
        <dbReference type="ARBA" id="ARBA00022475"/>
    </source>
</evidence>
<accession>A0A077LBL9</accession>
<feature type="compositionally biased region" description="Acidic residues" evidence="9">
    <location>
        <begin position="586"/>
        <end position="604"/>
    </location>
</feature>
<feature type="chain" id="PRO_5001720093" description="Peptidase M28 domain-containing protein" evidence="10">
    <location>
        <begin position="28"/>
        <end position="604"/>
    </location>
</feature>
<dbReference type="PANTHER" id="PTHR12147">
    <property type="entry name" value="METALLOPEPTIDASE M28 FAMILY MEMBER"/>
    <property type="match status" value="1"/>
</dbReference>
<dbReference type="PROSITE" id="PS51257">
    <property type="entry name" value="PROKAR_LIPOPROTEIN"/>
    <property type="match status" value="1"/>
</dbReference>
<dbReference type="CDD" id="cd22249">
    <property type="entry name" value="UDM1_RNF168_RNF169-like"/>
    <property type="match status" value="1"/>
</dbReference>
<keyword evidence="4" id="KW-0677">Repeat</keyword>
<evidence type="ECO:0000256" key="1">
    <source>
        <dbReference type="ARBA" id="ARBA00004193"/>
    </source>
</evidence>
<evidence type="ECO:0000256" key="10">
    <source>
        <dbReference type="SAM" id="SignalP"/>
    </source>
</evidence>
<evidence type="ECO:0000256" key="3">
    <source>
        <dbReference type="ARBA" id="ARBA00022729"/>
    </source>
</evidence>
<proteinExistence type="predicted"/>
<dbReference type="GO" id="GO:0005886">
    <property type="term" value="C:plasma membrane"/>
    <property type="evidence" value="ECO:0007669"/>
    <property type="project" value="UniProtKB-SubCell"/>
</dbReference>
<dbReference type="Pfam" id="PF04389">
    <property type="entry name" value="Peptidase_M28"/>
    <property type="match status" value="1"/>
</dbReference>
<evidence type="ECO:0000256" key="5">
    <source>
        <dbReference type="ARBA" id="ARBA00023136"/>
    </source>
</evidence>